<keyword evidence="1" id="KW-0472">Membrane</keyword>
<proteinExistence type="predicted"/>
<gene>
    <name evidence="2" type="ORF">GTPT_0986</name>
</gene>
<name>A0A085JKQ1_9GAMM</name>
<accession>A0A085JKQ1</accession>
<protein>
    <submittedName>
        <fullName evidence="2">Uncharacterized protein</fullName>
    </submittedName>
</protein>
<keyword evidence="3" id="KW-1185">Reference proteome</keyword>
<evidence type="ECO:0000313" key="2">
    <source>
        <dbReference type="EMBL" id="KFD21047.1"/>
    </source>
</evidence>
<feature type="transmembrane region" description="Helical" evidence="1">
    <location>
        <begin position="6"/>
        <end position="24"/>
    </location>
</feature>
<dbReference type="Proteomes" id="UP000028602">
    <property type="component" value="Unassembled WGS sequence"/>
</dbReference>
<organism evidence="2 3">
    <name type="scientific">Tatumella ptyseos ATCC 33301</name>
    <dbReference type="NCBI Taxonomy" id="1005995"/>
    <lineage>
        <taxon>Bacteria</taxon>
        <taxon>Pseudomonadati</taxon>
        <taxon>Pseudomonadota</taxon>
        <taxon>Gammaproteobacteria</taxon>
        <taxon>Enterobacterales</taxon>
        <taxon>Erwiniaceae</taxon>
        <taxon>Tatumella</taxon>
    </lineage>
</organism>
<dbReference type="EMBL" id="JMPR01000018">
    <property type="protein sequence ID" value="KFD21047.1"/>
    <property type="molecule type" value="Genomic_DNA"/>
</dbReference>
<sequence>MSPAKYPAVIALPAILMMFIAPVLSRHLQSQRTHLLPAFAGGGMRNIAAGLYRSLPVYFLPVNFDVITRK</sequence>
<keyword evidence="1" id="KW-1133">Transmembrane helix</keyword>
<evidence type="ECO:0000256" key="1">
    <source>
        <dbReference type="SAM" id="Phobius"/>
    </source>
</evidence>
<evidence type="ECO:0000313" key="3">
    <source>
        <dbReference type="Proteomes" id="UP000028602"/>
    </source>
</evidence>
<dbReference type="AlphaFoldDB" id="A0A085JKQ1"/>
<keyword evidence="1" id="KW-0812">Transmembrane</keyword>
<reference evidence="2 3" key="1">
    <citation type="submission" date="2014-05" db="EMBL/GenBank/DDBJ databases">
        <title>ATOL: Assembling a taxonomically balanced genome-scale reconstruction of the evolutionary history of the Enterobacteriaceae.</title>
        <authorList>
            <person name="Plunkett G.III."/>
            <person name="Neeno-Eckwall E.C."/>
            <person name="Glasner J.D."/>
            <person name="Perna N.T."/>
        </authorList>
    </citation>
    <scope>NUCLEOTIDE SEQUENCE [LARGE SCALE GENOMIC DNA]</scope>
    <source>
        <strain evidence="2 3">ATCC 33301</strain>
    </source>
</reference>
<comment type="caution">
    <text evidence="2">The sequence shown here is derived from an EMBL/GenBank/DDBJ whole genome shotgun (WGS) entry which is preliminary data.</text>
</comment>